<organism evidence="2">
    <name type="scientific">Oryza meridionalis</name>
    <dbReference type="NCBI Taxonomy" id="40149"/>
    <lineage>
        <taxon>Eukaryota</taxon>
        <taxon>Viridiplantae</taxon>
        <taxon>Streptophyta</taxon>
        <taxon>Embryophyta</taxon>
        <taxon>Tracheophyta</taxon>
        <taxon>Spermatophyta</taxon>
        <taxon>Magnoliopsida</taxon>
        <taxon>Liliopsida</taxon>
        <taxon>Poales</taxon>
        <taxon>Poaceae</taxon>
        <taxon>BOP clade</taxon>
        <taxon>Oryzoideae</taxon>
        <taxon>Oryzeae</taxon>
        <taxon>Oryzinae</taxon>
        <taxon>Oryza</taxon>
    </lineage>
</organism>
<dbReference type="Proteomes" id="UP000008021">
    <property type="component" value="Chromosome 7"/>
</dbReference>
<feature type="compositionally biased region" description="Low complexity" evidence="1">
    <location>
        <begin position="8"/>
        <end position="24"/>
    </location>
</feature>
<proteinExistence type="predicted"/>
<reference evidence="2" key="2">
    <citation type="submission" date="2018-05" db="EMBL/GenBank/DDBJ databases">
        <title>OmerRS3 (Oryza meridionalis Reference Sequence Version 3).</title>
        <authorList>
            <person name="Zhang J."/>
            <person name="Kudrna D."/>
            <person name="Lee S."/>
            <person name="Talag J."/>
            <person name="Welchert J."/>
            <person name="Wing R.A."/>
        </authorList>
    </citation>
    <scope>NUCLEOTIDE SEQUENCE [LARGE SCALE GENOMIC DNA]</scope>
    <source>
        <strain evidence="2">cv. OR44</strain>
    </source>
</reference>
<feature type="region of interest" description="Disordered" evidence="1">
    <location>
        <begin position="1"/>
        <end position="43"/>
    </location>
</feature>
<keyword evidence="3" id="KW-1185">Reference proteome</keyword>
<accession>A0A0E0EFT1</accession>
<dbReference type="AlphaFoldDB" id="A0A0E0EFT1"/>
<reference evidence="2" key="1">
    <citation type="submission" date="2015-04" db="UniProtKB">
        <authorList>
            <consortium name="EnsemblPlants"/>
        </authorList>
    </citation>
    <scope>IDENTIFICATION</scope>
</reference>
<protein>
    <submittedName>
        <fullName evidence="2">Uncharacterized protein</fullName>
    </submittedName>
</protein>
<name>A0A0E0EFT1_9ORYZ</name>
<dbReference type="EnsemblPlants" id="OMERI07G22060.1">
    <property type="protein sequence ID" value="OMERI07G22060.1"/>
    <property type="gene ID" value="OMERI07G22060"/>
</dbReference>
<evidence type="ECO:0000256" key="1">
    <source>
        <dbReference type="SAM" id="MobiDB-lite"/>
    </source>
</evidence>
<dbReference type="Gramene" id="OMERI07G22060.1">
    <property type="protein sequence ID" value="OMERI07G22060.1"/>
    <property type="gene ID" value="OMERI07G22060"/>
</dbReference>
<evidence type="ECO:0000313" key="3">
    <source>
        <dbReference type="Proteomes" id="UP000008021"/>
    </source>
</evidence>
<evidence type="ECO:0000313" key="2">
    <source>
        <dbReference type="EnsemblPlants" id="OMERI07G22060.1"/>
    </source>
</evidence>
<dbReference type="HOGENOM" id="CLU_2658699_0_0_1"/>
<sequence length="76" mass="8461">MTVASWMRAPAGAARSRSARKASATNWRRPTGGLPADLRAGVPAAGGRRRWASGWMQVKFRAATDPQLRWRRLWAE</sequence>